<keyword evidence="3" id="KW-0560">Oxidoreductase</keyword>
<organism evidence="6 7">
    <name type="scientific">Pochonia chlamydosporia 170</name>
    <dbReference type="NCBI Taxonomy" id="1380566"/>
    <lineage>
        <taxon>Eukaryota</taxon>
        <taxon>Fungi</taxon>
        <taxon>Dikarya</taxon>
        <taxon>Ascomycota</taxon>
        <taxon>Pezizomycotina</taxon>
        <taxon>Sordariomycetes</taxon>
        <taxon>Hypocreomycetidae</taxon>
        <taxon>Hypocreales</taxon>
        <taxon>Clavicipitaceae</taxon>
        <taxon>Pochonia</taxon>
    </lineage>
</organism>
<dbReference type="PANTHER" id="PTHR44169">
    <property type="entry name" value="NADPH-DEPENDENT 1-ACYLDIHYDROXYACETONE PHOSPHATE REDUCTASE"/>
    <property type="match status" value="1"/>
</dbReference>
<name>A0A179G0F5_METCM</name>
<proteinExistence type="inferred from homology"/>
<dbReference type="InterPro" id="IPR020904">
    <property type="entry name" value="Sc_DH/Rdtase_CS"/>
</dbReference>
<dbReference type="Gene3D" id="3.40.50.720">
    <property type="entry name" value="NAD(P)-binding Rossmann-like Domain"/>
    <property type="match status" value="1"/>
</dbReference>
<feature type="domain" description="Ketoreductase" evidence="5">
    <location>
        <begin position="4"/>
        <end position="185"/>
    </location>
</feature>
<dbReference type="GO" id="GO:0006654">
    <property type="term" value="P:phosphatidic acid biosynthetic process"/>
    <property type="evidence" value="ECO:0007669"/>
    <property type="project" value="TreeGrafter"/>
</dbReference>
<reference evidence="6 7" key="1">
    <citation type="journal article" date="2016" name="PLoS Pathog.">
        <title>Biosynthesis of antibiotic leucinostatins in bio-control fungus Purpureocillium lilacinum and their inhibition on phytophthora revealed by genome mining.</title>
        <authorList>
            <person name="Wang G."/>
            <person name="Liu Z."/>
            <person name="Lin R."/>
            <person name="Li E."/>
            <person name="Mao Z."/>
            <person name="Ling J."/>
            <person name="Yang Y."/>
            <person name="Yin W.B."/>
            <person name="Xie B."/>
        </authorList>
    </citation>
    <scope>NUCLEOTIDE SEQUENCE [LARGE SCALE GENOMIC DNA]</scope>
    <source>
        <strain evidence="6">170</strain>
    </source>
</reference>
<protein>
    <submittedName>
        <fullName evidence="6">Oxidoreductase, short-chain dehydrogenase/reductase family</fullName>
    </submittedName>
</protein>
<dbReference type="GO" id="GO:0000140">
    <property type="term" value="F:acylglycerone-phosphate reductase (NADP+) activity"/>
    <property type="evidence" value="ECO:0007669"/>
    <property type="project" value="TreeGrafter"/>
</dbReference>
<dbReference type="AlphaFoldDB" id="A0A179G0F5"/>
<dbReference type="PRINTS" id="PR00081">
    <property type="entry name" value="GDHRDH"/>
</dbReference>
<dbReference type="EMBL" id="LSBJ02000002">
    <property type="protein sequence ID" value="OAQ71386.1"/>
    <property type="molecule type" value="Genomic_DNA"/>
</dbReference>
<dbReference type="GO" id="GO:0004806">
    <property type="term" value="F:triacylglycerol lipase activity"/>
    <property type="evidence" value="ECO:0007669"/>
    <property type="project" value="TreeGrafter"/>
</dbReference>
<gene>
    <name evidence="6" type="ORF">VFPPC_03694</name>
</gene>
<dbReference type="OrthoDB" id="2102561at2759"/>
<dbReference type="GO" id="GO:0005783">
    <property type="term" value="C:endoplasmic reticulum"/>
    <property type="evidence" value="ECO:0007669"/>
    <property type="project" value="TreeGrafter"/>
</dbReference>
<dbReference type="InterPro" id="IPR057326">
    <property type="entry name" value="KR_dom"/>
</dbReference>
<evidence type="ECO:0000313" key="7">
    <source>
        <dbReference type="Proteomes" id="UP000078397"/>
    </source>
</evidence>
<accession>A0A179G0F5</accession>
<dbReference type="STRING" id="1380566.A0A179G0F5"/>
<dbReference type="PANTHER" id="PTHR44169:SF6">
    <property type="entry name" value="NADPH-DEPENDENT 1-ACYLDIHYDROXYACETONE PHOSPHATE REDUCTASE"/>
    <property type="match status" value="1"/>
</dbReference>
<evidence type="ECO:0000256" key="4">
    <source>
        <dbReference type="RuleBase" id="RU000363"/>
    </source>
</evidence>
<evidence type="ECO:0000256" key="2">
    <source>
        <dbReference type="ARBA" id="ARBA00022857"/>
    </source>
</evidence>
<dbReference type="GeneID" id="28847160"/>
<dbReference type="InterPro" id="IPR002347">
    <property type="entry name" value="SDR_fam"/>
</dbReference>
<dbReference type="PROSITE" id="PS00061">
    <property type="entry name" value="ADH_SHORT"/>
    <property type="match status" value="1"/>
</dbReference>
<dbReference type="GO" id="GO:0019433">
    <property type="term" value="P:triglyceride catabolic process"/>
    <property type="evidence" value="ECO:0007669"/>
    <property type="project" value="TreeGrafter"/>
</dbReference>
<dbReference type="SUPFAM" id="SSF51735">
    <property type="entry name" value="NAD(P)-binding Rossmann-fold domains"/>
    <property type="match status" value="1"/>
</dbReference>
<dbReference type="InterPro" id="IPR036291">
    <property type="entry name" value="NAD(P)-bd_dom_sf"/>
</dbReference>
<dbReference type="Pfam" id="PF00106">
    <property type="entry name" value="adh_short"/>
    <property type="match status" value="1"/>
</dbReference>
<comment type="caution">
    <text evidence="6">The sequence shown here is derived from an EMBL/GenBank/DDBJ whole genome shotgun (WGS) entry which is preliminary data.</text>
</comment>
<sequence length="290" mass="31534">MSKKTIFITGCSADSLGASIAIELAKQQHFVYVTARNLSKIPTSLASLANVAVLKLDISSPDSIAEAVKTVKEVNERNGLTGIDVLINSAARAYTMPIQDMDIDEARRLFDTNVWGTLRLIQHLSPMIIPKKGRIVNISSVGAVVNTPWQSTYSASKAALTRYSEILRHELAPFGVSVVTVMLGTVATQFKTNEPIPDIQPTSRYFPILDTITNWANGSAGPQGGPVHDVVESLLPYIIEDGRGGLAWIGHYSTIIRVLSHWGPAWILDKMVTQDQGLVELKAVESAKDK</sequence>
<dbReference type="CDD" id="cd05374">
    <property type="entry name" value="17beta-HSD-like_SDR_c"/>
    <property type="match status" value="1"/>
</dbReference>
<evidence type="ECO:0000256" key="1">
    <source>
        <dbReference type="ARBA" id="ARBA00006484"/>
    </source>
</evidence>
<dbReference type="SMART" id="SM00822">
    <property type="entry name" value="PKS_KR"/>
    <property type="match status" value="1"/>
</dbReference>
<evidence type="ECO:0000256" key="3">
    <source>
        <dbReference type="ARBA" id="ARBA00023002"/>
    </source>
</evidence>
<evidence type="ECO:0000313" key="6">
    <source>
        <dbReference type="EMBL" id="OAQ71386.1"/>
    </source>
</evidence>
<dbReference type="GO" id="GO:0005811">
    <property type="term" value="C:lipid droplet"/>
    <property type="evidence" value="ECO:0007669"/>
    <property type="project" value="TreeGrafter"/>
</dbReference>
<dbReference type="RefSeq" id="XP_018147923.1">
    <property type="nucleotide sequence ID" value="XM_018283166.1"/>
</dbReference>
<evidence type="ECO:0000259" key="5">
    <source>
        <dbReference type="SMART" id="SM00822"/>
    </source>
</evidence>
<dbReference type="Proteomes" id="UP000078397">
    <property type="component" value="Unassembled WGS sequence"/>
</dbReference>
<keyword evidence="2" id="KW-0521">NADP</keyword>
<keyword evidence="7" id="KW-1185">Reference proteome</keyword>
<dbReference type="KEGG" id="pchm:VFPPC_03694"/>
<comment type="similarity">
    <text evidence="1 4">Belongs to the short-chain dehydrogenases/reductases (SDR) family.</text>
</comment>
<dbReference type="PRINTS" id="PR00080">
    <property type="entry name" value="SDRFAMILY"/>
</dbReference>